<dbReference type="PROSITE" id="PS51186">
    <property type="entry name" value="GNAT"/>
    <property type="match status" value="1"/>
</dbReference>
<name>A0ABP7EYL2_9STAP</name>
<dbReference type="SUPFAM" id="SSF55729">
    <property type="entry name" value="Acyl-CoA N-acyltransferases (Nat)"/>
    <property type="match status" value="1"/>
</dbReference>
<evidence type="ECO:0000313" key="8">
    <source>
        <dbReference type="Proteomes" id="UP001500920"/>
    </source>
</evidence>
<accession>A0ABP7EYL2</accession>
<dbReference type="CDD" id="cd04301">
    <property type="entry name" value="NAT_SF"/>
    <property type="match status" value="1"/>
</dbReference>
<sequence>MDESAAIIRKMTLDDVKTVYTIECASFPNTSWSIEAFRRELTANEFATYFVIEHRGEIVGYCGTWIIIDQSQITTIAIDRGMRGHGYGKALLQHAKTYAKKSAEILSLEVSVDNERAMILYENEGFKYGGIRKDYYGPGKDAHVMWVNLNE</sequence>
<keyword evidence="4" id="KW-0012">Acyltransferase</keyword>
<keyword evidence="7" id="KW-0689">Ribosomal protein</keyword>
<dbReference type="EMBL" id="BAABCK010000054">
    <property type="protein sequence ID" value="GAA3727874.1"/>
    <property type="molecule type" value="Genomic_DNA"/>
</dbReference>
<dbReference type="InterPro" id="IPR000182">
    <property type="entry name" value="GNAT_dom"/>
</dbReference>
<proteinExistence type="inferred from homology"/>
<dbReference type="PANTHER" id="PTHR43420:SF44">
    <property type="entry name" value="ACETYLTRANSFERASE YPEA"/>
    <property type="match status" value="1"/>
</dbReference>
<feature type="domain" description="N-acetyltransferase" evidence="6">
    <location>
        <begin position="6"/>
        <end position="150"/>
    </location>
</feature>
<keyword evidence="2 5" id="KW-0963">Cytoplasm</keyword>
<dbReference type="InterPro" id="IPR050680">
    <property type="entry name" value="YpeA/RimI_acetyltransf"/>
</dbReference>
<protein>
    <recommendedName>
        <fullName evidence="5">[Ribosomal protein bS18]-alanine N-acetyltransferase</fullName>
        <ecNumber evidence="5">2.3.1.266</ecNumber>
    </recommendedName>
</protein>
<gene>
    <name evidence="7" type="primary">rimI</name>
    <name evidence="7" type="ORF">GCM10022378_15930</name>
</gene>
<evidence type="ECO:0000313" key="7">
    <source>
        <dbReference type="EMBL" id="GAA3727874.1"/>
    </source>
</evidence>
<dbReference type="NCBIfam" id="TIGR01575">
    <property type="entry name" value="rimI"/>
    <property type="match status" value="1"/>
</dbReference>
<dbReference type="Pfam" id="PF00583">
    <property type="entry name" value="Acetyltransf_1"/>
    <property type="match status" value="1"/>
</dbReference>
<comment type="catalytic activity">
    <reaction evidence="5">
        <text>N-terminal L-alanyl-[ribosomal protein bS18] + acetyl-CoA = N-terminal N(alpha)-acetyl-L-alanyl-[ribosomal protein bS18] + CoA + H(+)</text>
        <dbReference type="Rhea" id="RHEA:43756"/>
        <dbReference type="Rhea" id="RHEA-COMP:10676"/>
        <dbReference type="Rhea" id="RHEA-COMP:10677"/>
        <dbReference type="ChEBI" id="CHEBI:15378"/>
        <dbReference type="ChEBI" id="CHEBI:57287"/>
        <dbReference type="ChEBI" id="CHEBI:57288"/>
        <dbReference type="ChEBI" id="CHEBI:64718"/>
        <dbReference type="ChEBI" id="CHEBI:83683"/>
        <dbReference type="EC" id="2.3.1.266"/>
    </reaction>
</comment>
<evidence type="ECO:0000256" key="3">
    <source>
        <dbReference type="ARBA" id="ARBA00022679"/>
    </source>
</evidence>
<evidence type="ECO:0000259" key="6">
    <source>
        <dbReference type="PROSITE" id="PS51186"/>
    </source>
</evidence>
<evidence type="ECO:0000256" key="2">
    <source>
        <dbReference type="ARBA" id="ARBA00022490"/>
    </source>
</evidence>
<dbReference type="EC" id="2.3.1.266" evidence="5"/>
<dbReference type="Gene3D" id="3.40.630.30">
    <property type="match status" value="1"/>
</dbReference>
<dbReference type="GO" id="GO:0005840">
    <property type="term" value="C:ribosome"/>
    <property type="evidence" value="ECO:0007669"/>
    <property type="project" value="UniProtKB-KW"/>
</dbReference>
<comment type="caution">
    <text evidence="7">The sequence shown here is derived from an EMBL/GenBank/DDBJ whole genome shotgun (WGS) entry which is preliminary data.</text>
</comment>
<keyword evidence="8" id="KW-1185">Reference proteome</keyword>
<keyword evidence="3" id="KW-0808">Transferase</keyword>
<evidence type="ECO:0000256" key="1">
    <source>
        <dbReference type="ARBA" id="ARBA00005395"/>
    </source>
</evidence>
<comment type="similarity">
    <text evidence="1 5">Belongs to the acetyltransferase family. RimI subfamily.</text>
</comment>
<dbReference type="InterPro" id="IPR006464">
    <property type="entry name" value="AcTrfase_RimI/Ard1"/>
</dbReference>
<organism evidence="7 8">
    <name type="scientific">Salinicoccus jeotgali</name>
    <dbReference type="NCBI Taxonomy" id="381634"/>
    <lineage>
        <taxon>Bacteria</taxon>
        <taxon>Bacillati</taxon>
        <taxon>Bacillota</taxon>
        <taxon>Bacilli</taxon>
        <taxon>Bacillales</taxon>
        <taxon>Staphylococcaceae</taxon>
        <taxon>Salinicoccus</taxon>
    </lineage>
</organism>
<dbReference type="Proteomes" id="UP001500920">
    <property type="component" value="Unassembled WGS sequence"/>
</dbReference>
<comment type="subcellular location">
    <subcellularLocation>
        <location evidence="5">Cytoplasm</location>
    </subcellularLocation>
</comment>
<reference evidence="8" key="1">
    <citation type="journal article" date="2019" name="Int. J. Syst. Evol. Microbiol.">
        <title>The Global Catalogue of Microorganisms (GCM) 10K type strain sequencing project: providing services to taxonomists for standard genome sequencing and annotation.</title>
        <authorList>
            <consortium name="The Broad Institute Genomics Platform"/>
            <consortium name="The Broad Institute Genome Sequencing Center for Infectious Disease"/>
            <person name="Wu L."/>
            <person name="Ma J."/>
        </authorList>
    </citation>
    <scope>NUCLEOTIDE SEQUENCE [LARGE SCALE GENOMIC DNA]</scope>
    <source>
        <strain evidence="8">JCM 16981</strain>
    </source>
</reference>
<dbReference type="InterPro" id="IPR016181">
    <property type="entry name" value="Acyl_CoA_acyltransferase"/>
</dbReference>
<dbReference type="PANTHER" id="PTHR43420">
    <property type="entry name" value="ACETYLTRANSFERASE"/>
    <property type="match status" value="1"/>
</dbReference>
<keyword evidence="7" id="KW-0687">Ribonucleoprotein</keyword>
<comment type="function">
    <text evidence="5">Acetylates the N-terminal alanine of ribosomal protein bS18.</text>
</comment>
<evidence type="ECO:0000256" key="4">
    <source>
        <dbReference type="ARBA" id="ARBA00023315"/>
    </source>
</evidence>
<evidence type="ECO:0000256" key="5">
    <source>
        <dbReference type="RuleBase" id="RU363094"/>
    </source>
</evidence>